<evidence type="ECO:0000259" key="6">
    <source>
        <dbReference type="Pfam" id="PF00692"/>
    </source>
</evidence>
<feature type="compositionally biased region" description="Polar residues" evidence="5">
    <location>
        <begin position="140"/>
        <end position="149"/>
    </location>
</feature>
<name>A0A7M1RUI9_9CAUD</name>
<keyword evidence="8" id="KW-1185">Reference proteome</keyword>
<dbReference type="EC" id="3.6.1.23" evidence="2"/>
<feature type="domain" description="dUTPase-like" evidence="6">
    <location>
        <begin position="12"/>
        <end position="143"/>
    </location>
</feature>
<dbReference type="InterPro" id="IPR033704">
    <property type="entry name" value="dUTPase_trimeric"/>
</dbReference>
<sequence>MEVKFKKLTQDAVLPTYANPNDAGLDLTATRFTQEFDKSGKMVLVYHTDLAVEIPEGYVGFIFMRSSVSQRSLSLCNCVGVVDAGYRGEIMCKFKLTTDALPTIYQPGEKIAQLIIMPYPTIEPTLAEELVEGDRGENGFGSSDNTIENETQESGRDSGAAEGDNK</sequence>
<keyword evidence="3" id="KW-0378">Hydrolase</keyword>
<dbReference type="CDD" id="cd07557">
    <property type="entry name" value="trimeric_dUTPase"/>
    <property type="match status" value="1"/>
</dbReference>
<dbReference type="InterPro" id="IPR036157">
    <property type="entry name" value="dUTPase-like_sf"/>
</dbReference>
<dbReference type="Pfam" id="PF00692">
    <property type="entry name" value="dUTPase"/>
    <property type="match status" value="1"/>
</dbReference>
<proteinExistence type="inferred from homology"/>
<protein>
    <recommendedName>
        <fullName evidence="2">dUTP diphosphatase</fullName>
        <ecNumber evidence="2">3.6.1.23</ecNumber>
    </recommendedName>
</protein>
<dbReference type="GO" id="GO:0046081">
    <property type="term" value="P:dUTP catabolic process"/>
    <property type="evidence" value="ECO:0007669"/>
    <property type="project" value="InterPro"/>
</dbReference>
<evidence type="ECO:0000313" key="7">
    <source>
        <dbReference type="EMBL" id="QOR58095.1"/>
    </source>
</evidence>
<dbReference type="InterPro" id="IPR029054">
    <property type="entry name" value="dUTPase-like"/>
</dbReference>
<evidence type="ECO:0000256" key="1">
    <source>
        <dbReference type="ARBA" id="ARBA00006581"/>
    </source>
</evidence>
<evidence type="ECO:0000256" key="4">
    <source>
        <dbReference type="ARBA" id="ARBA00023080"/>
    </source>
</evidence>
<dbReference type="EMBL" id="MT774376">
    <property type="protein sequence ID" value="QOR58095.1"/>
    <property type="molecule type" value="Genomic_DNA"/>
</dbReference>
<dbReference type="GO" id="GO:0000287">
    <property type="term" value="F:magnesium ion binding"/>
    <property type="evidence" value="ECO:0007669"/>
    <property type="project" value="InterPro"/>
</dbReference>
<evidence type="ECO:0000256" key="5">
    <source>
        <dbReference type="SAM" id="MobiDB-lite"/>
    </source>
</evidence>
<reference evidence="7 8" key="1">
    <citation type="submission" date="2020-07" db="EMBL/GenBank/DDBJ databases">
        <title>Taxonomic proposal: Crassvirales, a new order of highly abundant and diverse bacterial viruses.</title>
        <authorList>
            <person name="Shkoporov A.N."/>
            <person name="Stockdale S.R."/>
            <person name="Guerin E."/>
            <person name="Ross R.P."/>
            <person name="Hill C."/>
        </authorList>
    </citation>
    <scope>NUCLEOTIDE SEQUENCE [LARGE SCALE GENOMIC DNA]</scope>
</reference>
<dbReference type="KEGG" id="vg:65128550"/>
<evidence type="ECO:0000313" key="8">
    <source>
        <dbReference type="Proteomes" id="UP000594086"/>
    </source>
</evidence>
<dbReference type="GeneID" id="65128550"/>
<dbReference type="GO" id="GO:0006226">
    <property type="term" value="P:dUMP biosynthetic process"/>
    <property type="evidence" value="ECO:0007669"/>
    <property type="project" value="InterPro"/>
</dbReference>
<accession>A0A7M1RUI9</accession>
<dbReference type="PANTHER" id="PTHR11241">
    <property type="entry name" value="DEOXYURIDINE 5'-TRIPHOSPHATE NUCLEOTIDOHYDROLASE"/>
    <property type="match status" value="1"/>
</dbReference>
<dbReference type="InterPro" id="IPR008181">
    <property type="entry name" value="dUTPase"/>
</dbReference>
<organism evidence="7 8">
    <name type="scientific">uncultured phage cr55_1</name>
    <dbReference type="NCBI Taxonomy" id="2772060"/>
    <lineage>
        <taxon>Viruses</taxon>
        <taxon>Duplodnaviria</taxon>
        <taxon>Heunggongvirae</taxon>
        <taxon>Uroviricota</taxon>
        <taxon>Caudoviricetes</taxon>
        <taxon>Crassvirales</taxon>
        <taxon>Suoliviridae</taxon>
        <taxon>Boorivirinae</taxon>
        <taxon>Culoivirus</taxon>
        <taxon>Culoivirus intestinalis</taxon>
    </lineage>
</organism>
<keyword evidence="4" id="KW-0546">Nucleotide metabolism</keyword>
<dbReference type="PANTHER" id="PTHR11241:SF0">
    <property type="entry name" value="DEOXYURIDINE 5'-TRIPHOSPHATE NUCLEOTIDOHYDROLASE"/>
    <property type="match status" value="1"/>
</dbReference>
<dbReference type="GO" id="GO:0004170">
    <property type="term" value="F:dUTP diphosphatase activity"/>
    <property type="evidence" value="ECO:0007669"/>
    <property type="project" value="UniProtKB-EC"/>
</dbReference>
<dbReference type="SUPFAM" id="SSF51283">
    <property type="entry name" value="dUTPase-like"/>
    <property type="match status" value="1"/>
</dbReference>
<dbReference type="RefSeq" id="YP_010110253.1">
    <property type="nucleotide sequence ID" value="NC_055869.1"/>
</dbReference>
<evidence type="ECO:0000256" key="2">
    <source>
        <dbReference type="ARBA" id="ARBA00012379"/>
    </source>
</evidence>
<feature type="region of interest" description="Disordered" evidence="5">
    <location>
        <begin position="131"/>
        <end position="166"/>
    </location>
</feature>
<dbReference type="Proteomes" id="UP000594086">
    <property type="component" value="Segment"/>
</dbReference>
<evidence type="ECO:0000256" key="3">
    <source>
        <dbReference type="ARBA" id="ARBA00022801"/>
    </source>
</evidence>
<dbReference type="Gene3D" id="2.70.40.10">
    <property type="match status" value="1"/>
</dbReference>
<comment type="similarity">
    <text evidence="1">Belongs to the dUTPase family.</text>
</comment>